<sequence>MAHYAPQQVPNIPNSVQLPRSVSCGVASVSTPGAPSSLARGQWSAAAGLPLCLCHLLRAQPNAQRRSRRTTGWQIGDWQCAVEPIQRAASIRGSFPLPTTGRRGLSKDAIVAARGQQHNTTTRLTSAPATVVQPLSSFSPPVEDIPLDAASGRCITDEQAHRHGMSIAANGTACRSSPPAIPTSNAAPAIKSITAMEGAAPTASSNNGPPALANVWQQGTMPPVCTTPARPGASPGGLHRSGISPGQGNNKSSTSSSRSSAVVQGSGWKQGAARGPPQLLALLGTPLPKTTPAAAAAGASRKPAAPSAPVSLLQPPQRPHVPACGGRGSSGLPAAAAAGAPPAGAVAAAAAPRAAVSGLAGG</sequence>
<organism evidence="2 3">
    <name type="scientific">Astrephomene gubernaculifera</name>
    <dbReference type="NCBI Taxonomy" id="47775"/>
    <lineage>
        <taxon>Eukaryota</taxon>
        <taxon>Viridiplantae</taxon>
        <taxon>Chlorophyta</taxon>
        <taxon>core chlorophytes</taxon>
        <taxon>Chlorophyceae</taxon>
        <taxon>CS clade</taxon>
        <taxon>Chlamydomonadales</taxon>
        <taxon>Astrephomenaceae</taxon>
        <taxon>Astrephomene</taxon>
    </lineage>
</organism>
<accession>A0AAD3HNW9</accession>
<evidence type="ECO:0000313" key="2">
    <source>
        <dbReference type="EMBL" id="GFR47613.1"/>
    </source>
</evidence>
<feature type="compositionally biased region" description="Low complexity" evidence="1">
    <location>
        <begin position="330"/>
        <end position="344"/>
    </location>
</feature>
<dbReference type="Proteomes" id="UP001054857">
    <property type="component" value="Unassembled WGS sequence"/>
</dbReference>
<keyword evidence="3" id="KW-1185">Reference proteome</keyword>
<feature type="region of interest" description="Disordered" evidence="1">
    <location>
        <begin position="198"/>
        <end position="274"/>
    </location>
</feature>
<name>A0AAD3HNW9_9CHLO</name>
<comment type="caution">
    <text evidence="2">The sequence shown here is derived from an EMBL/GenBank/DDBJ whole genome shotgun (WGS) entry which is preliminary data.</text>
</comment>
<protein>
    <submittedName>
        <fullName evidence="2">Uncharacterized protein</fullName>
    </submittedName>
</protein>
<evidence type="ECO:0000256" key="1">
    <source>
        <dbReference type="SAM" id="MobiDB-lite"/>
    </source>
</evidence>
<gene>
    <name evidence="2" type="ORF">Agub_g9349</name>
</gene>
<dbReference type="AlphaFoldDB" id="A0AAD3HNW9"/>
<feature type="non-terminal residue" evidence="2">
    <location>
        <position position="362"/>
    </location>
</feature>
<dbReference type="EMBL" id="BMAR01000019">
    <property type="protein sequence ID" value="GFR47613.1"/>
    <property type="molecule type" value="Genomic_DNA"/>
</dbReference>
<reference evidence="2 3" key="1">
    <citation type="journal article" date="2021" name="Sci. Rep.">
        <title>Genome sequencing of the multicellular alga Astrephomene provides insights into convergent evolution of germ-soma differentiation.</title>
        <authorList>
            <person name="Yamashita S."/>
            <person name="Yamamoto K."/>
            <person name="Matsuzaki R."/>
            <person name="Suzuki S."/>
            <person name="Yamaguchi H."/>
            <person name="Hirooka S."/>
            <person name="Minakuchi Y."/>
            <person name="Miyagishima S."/>
            <person name="Kawachi M."/>
            <person name="Toyoda A."/>
            <person name="Nozaki H."/>
        </authorList>
    </citation>
    <scope>NUCLEOTIDE SEQUENCE [LARGE SCALE GENOMIC DNA]</scope>
    <source>
        <strain evidence="2 3">NIES-4017</strain>
    </source>
</reference>
<feature type="region of interest" description="Disordered" evidence="1">
    <location>
        <begin position="291"/>
        <end position="344"/>
    </location>
</feature>
<evidence type="ECO:0000313" key="3">
    <source>
        <dbReference type="Proteomes" id="UP001054857"/>
    </source>
</evidence>
<proteinExistence type="predicted"/>
<feature type="compositionally biased region" description="Low complexity" evidence="1">
    <location>
        <begin position="291"/>
        <end position="309"/>
    </location>
</feature>